<dbReference type="SUPFAM" id="SSF53756">
    <property type="entry name" value="UDP-Glycosyltransferase/glycogen phosphorylase"/>
    <property type="match status" value="1"/>
</dbReference>
<comment type="caution">
    <text evidence="3">The sequence shown here is derived from an EMBL/GenBank/DDBJ whole genome shotgun (WGS) entry which is preliminary data.</text>
</comment>
<dbReference type="PANTHER" id="PTHR12526:SF595">
    <property type="entry name" value="BLL5217 PROTEIN"/>
    <property type="match status" value="1"/>
</dbReference>
<dbReference type="Pfam" id="PF13439">
    <property type="entry name" value="Glyco_transf_4"/>
    <property type="match status" value="1"/>
</dbReference>
<keyword evidence="3" id="KW-0808">Transferase</keyword>
<sequence>MKIAQLAPPWIEIPPKAYGGTETVLHILVEEQVARGHEVTLLAAAGSQTAAHLVPLTAHSLLEEGFSWRDTQKEREYLQQALNYIEAHDFDIVHTHLSSGGDMHLFPLLSHLRVPHVTTLHSNLPFRSEEVPPEIKQGDIARWTKHVPIVAISEQARRHQGLPLHFIGVVHHGISPEQYPMSPEPPEDYFLWLGRFVPEKGPHLAIQAAKQAGVPLVLAGTISMNQEQYYQEMIEAQVDGELIRNHGPAGYEEKLALMGHARGFLNPITWEEPFGMVMIEAMATGCPVISFARGAAPEIVSDGETGFLVQNVEEMVQAIGRIDEISREKARAHVRQHFSGAAMAQKYNDIYQKAIRNFKAKHQRSATLADRKSPS</sequence>
<dbReference type="RefSeq" id="WP_126597077.1">
    <property type="nucleotide sequence ID" value="NZ_BIFQ01000001.1"/>
</dbReference>
<protein>
    <submittedName>
        <fullName evidence="3">Glycosyl transferase</fullName>
    </submittedName>
</protein>
<dbReference type="InterPro" id="IPR001296">
    <property type="entry name" value="Glyco_trans_1"/>
</dbReference>
<dbReference type="Gene3D" id="3.40.50.2000">
    <property type="entry name" value="Glycogen Phosphorylase B"/>
    <property type="match status" value="2"/>
</dbReference>
<dbReference type="EMBL" id="BIFQ01000001">
    <property type="protein sequence ID" value="GCE06101.1"/>
    <property type="molecule type" value="Genomic_DNA"/>
</dbReference>
<evidence type="ECO:0000313" key="3">
    <source>
        <dbReference type="EMBL" id="GCE06101.1"/>
    </source>
</evidence>
<feature type="domain" description="Glycosyltransferase subfamily 4-like N-terminal" evidence="2">
    <location>
        <begin position="18"/>
        <end position="177"/>
    </location>
</feature>
<dbReference type="CDD" id="cd03802">
    <property type="entry name" value="GT4_AviGT4-like"/>
    <property type="match status" value="1"/>
</dbReference>
<organism evidence="3 4">
    <name type="scientific">Dictyobacter aurantiacus</name>
    <dbReference type="NCBI Taxonomy" id="1936993"/>
    <lineage>
        <taxon>Bacteria</taxon>
        <taxon>Bacillati</taxon>
        <taxon>Chloroflexota</taxon>
        <taxon>Ktedonobacteria</taxon>
        <taxon>Ktedonobacterales</taxon>
        <taxon>Dictyobacteraceae</taxon>
        <taxon>Dictyobacter</taxon>
    </lineage>
</organism>
<evidence type="ECO:0000259" key="2">
    <source>
        <dbReference type="Pfam" id="PF13439"/>
    </source>
</evidence>
<dbReference type="OrthoDB" id="9764657at2"/>
<name>A0A401ZGT6_9CHLR</name>
<proteinExistence type="predicted"/>
<gene>
    <name evidence="3" type="ORF">KDAU_34300</name>
</gene>
<dbReference type="InterPro" id="IPR028098">
    <property type="entry name" value="Glyco_trans_4-like_N"/>
</dbReference>
<reference evidence="4" key="1">
    <citation type="submission" date="2018-12" db="EMBL/GenBank/DDBJ databases">
        <title>Tengunoibacter tsumagoiensis gen. nov., sp. nov., Dictyobacter kobayashii sp. nov., D. alpinus sp. nov., and D. joshuensis sp. nov. and description of Dictyobacteraceae fam. nov. within the order Ktedonobacterales isolated from Tengu-no-mugimeshi.</title>
        <authorList>
            <person name="Wang C.M."/>
            <person name="Zheng Y."/>
            <person name="Sakai Y."/>
            <person name="Toyoda A."/>
            <person name="Minakuchi Y."/>
            <person name="Abe K."/>
            <person name="Yokota A."/>
            <person name="Yabe S."/>
        </authorList>
    </citation>
    <scope>NUCLEOTIDE SEQUENCE [LARGE SCALE GENOMIC DNA]</scope>
    <source>
        <strain evidence="4">S-27</strain>
    </source>
</reference>
<keyword evidence="4" id="KW-1185">Reference proteome</keyword>
<feature type="domain" description="Glycosyl transferase family 1" evidence="1">
    <location>
        <begin position="187"/>
        <end position="327"/>
    </location>
</feature>
<dbReference type="PANTHER" id="PTHR12526">
    <property type="entry name" value="GLYCOSYLTRANSFERASE"/>
    <property type="match status" value="1"/>
</dbReference>
<evidence type="ECO:0000259" key="1">
    <source>
        <dbReference type="Pfam" id="PF00534"/>
    </source>
</evidence>
<dbReference type="GO" id="GO:0016757">
    <property type="term" value="F:glycosyltransferase activity"/>
    <property type="evidence" value="ECO:0007669"/>
    <property type="project" value="InterPro"/>
</dbReference>
<accession>A0A401ZGT6</accession>
<dbReference type="Proteomes" id="UP000287224">
    <property type="component" value="Unassembled WGS sequence"/>
</dbReference>
<evidence type="ECO:0000313" key="4">
    <source>
        <dbReference type="Proteomes" id="UP000287224"/>
    </source>
</evidence>
<dbReference type="Pfam" id="PF00534">
    <property type="entry name" value="Glycos_transf_1"/>
    <property type="match status" value="1"/>
</dbReference>
<dbReference type="AlphaFoldDB" id="A0A401ZGT6"/>